<dbReference type="STRING" id="6313.A0A0K0DBG7"/>
<dbReference type="GO" id="GO:0004842">
    <property type="term" value="F:ubiquitin-protein transferase activity"/>
    <property type="evidence" value="ECO:0007669"/>
    <property type="project" value="InterPro"/>
</dbReference>
<evidence type="ECO:0000256" key="1">
    <source>
        <dbReference type="ARBA" id="ARBA00022771"/>
    </source>
</evidence>
<dbReference type="InterPro" id="IPR013083">
    <property type="entry name" value="Znf_RING/FYVE/PHD"/>
</dbReference>
<keyword evidence="1 3" id="KW-0863">Zinc-finger</keyword>
<keyword evidence="1 3" id="KW-0479">Metal-binding</keyword>
<dbReference type="PANTHER" id="PTHR16047">
    <property type="entry name" value="RFWD3 PROTEIN"/>
    <property type="match status" value="1"/>
</dbReference>
<dbReference type="Gene3D" id="3.30.40.10">
    <property type="entry name" value="Zinc/RING finger domain, C3HC4 (zinc finger)"/>
    <property type="match status" value="1"/>
</dbReference>
<protein>
    <submittedName>
        <fullName evidence="6">RING-type domain-containing protein</fullName>
    </submittedName>
</protein>
<dbReference type="PROSITE" id="PS50089">
    <property type="entry name" value="ZF_RING_2"/>
    <property type="match status" value="1"/>
</dbReference>
<evidence type="ECO:0000313" key="6">
    <source>
        <dbReference type="WBParaSite" id="ACAC_0000776901-mRNA-1"/>
    </source>
</evidence>
<dbReference type="GO" id="GO:0008270">
    <property type="term" value="F:zinc ion binding"/>
    <property type="evidence" value="ECO:0007669"/>
    <property type="project" value="UniProtKB-KW"/>
</dbReference>
<dbReference type="GO" id="GO:0036297">
    <property type="term" value="P:interstrand cross-link repair"/>
    <property type="evidence" value="ECO:0007669"/>
    <property type="project" value="InterPro"/>
</dbReference>
<dbReference type="Pfam" id="PF13639">
    <property type="entry name" value="zf-RING_2"/>
    <property type="match status" value="1"/>
</dbReference>
<dbReference type="InterPro" id="IPR001841">
    <property type="entry name" value="Znf_RING"/>
</dbReference>
<evidence type="ECO:0000256" key="3">
    <source>
        <dbReference type="PROSITE-ProRule" id="PRU00175"/>
    </source>
</evidence>
<proteinExistence type="predicted"/>
<feature type="domain" description="RING-type" evidence="4">
    <location>
        <begin position="14"/>
        <end position="71"/>
    </location>
</feature>
<reference evidence="5" key="1">
    <citation type="submission" date="2012-09" db="EMBL/GenBank/DDBJ databases">
        <authorList>
            <person name="Martin A.A."/>
        </authorList>
    </citation>
    <scope>NUCLEOTIDE SEQUENCE</scope>
</reference>
<keyword evidence="5" id="KW-1185">Reference proteome</keyword>
<organism evidence="5 6">
    <name type="scientific">Angiostrongylus cantonensis</name>
    <name type="common">Rat lungworm</name>
    <dbReference type="NCBI Taxonomy" id="6313"/>
    <lineage>
        <taxon>Eukaryota</taxon>
        <taxon>Metazoa</taxon>
        <taxon>Ecdysozoa</taxon>
        <taxon>Nematoda</taxon>
        <taxon>Chromadorea</taxon>
        <taxon>Rhabditida</taxon>
        <taxon>Rhabditina</taxon>
        <taxon>Rhabditomorpha</taxon>
        <taxon>Strongyloidea</taxon>
        <taxon>Metastrongylidae</taxon>
        <taxon>Angiostrongylus</taxon>
    </lineage>
</organism>
<evidence type="ECO:0000259" key="4">
    <source>
        <dbReference type="PROSITE" id="PS50089"/>
    </source>
</evidence>
<dbReference type="GO" id="GO:0016567">
    <property type="term" value="P:protein ubiquitination"/>
    <property type="evidence" value="ECO:0007669"/>
    <property type="project" value="InterPro"/>
</dbReference>
<dbReference type="WBParaSite" id="ACAC_0000776901-mRNA-1">
    <property type="protein sequence ID" value="ACAC_0000776901-mRNA-1"/>
    <property type="gene ID" value="ACAC_0000776901"/>
</dbReference>
<sequence length="76" mass="8775">MHSTNDDSFTDDGCSICYEDYTSAGEHRLASIKCGHFFGYSCITRWIRTEGFLSAVFSVFRLLEMESRDICWIFPT</sequence>
<reference evidence="6" key="2">
    <citation type="submission" date="2017-02" db="UniProtKB">
        <authorList>
            <consortium name="WormBaseParasite"/>
        </authorList>
    </citation>
    <scope>IDENTIFICATION</scope>
</reference>
<dbReference type="SUPFAM" id="SSF57850">
    <property type="entry name" value="RING/U-box"/>
    <property type="match status" value="1"/>
</dbReference>
<name>A0A0K0DBG7_ANGCA</name>
<keyword evidence="2" id="KW-0862">Zinc</keyword>
<evidence type="ECO:0000256" key="2">
    <source>
        <dbReference type="ARBA" id="ARBA00022833"/>
    </source>
</evidence>
<dbReference type="PANTHER" id="PTHR16047:SF7">
    <property type="entry name" value="E3 UBIQUITIN-PROTEIN LIGASE RFWD3"/>
    <property type="match status" value="1"/>
</dbReference>
<dbReference type="GO" id="GO:0005634">
    <property type="term" value="C:nucleus"/>
    <property type="evidence" value="ECO:0007669"/>
    <property type="project" value="InterPro"/>
</dbReference>
<dbReference type="AlphaFoldDB" id="A0A0K0DBG7"/>
<evidence type="ECO:0000313" key="5">
    <source>
        <dbReference type="Proteomes" id="UP000035642"/>
    </source>
</evidence>
<dbReference type="InterPro" id="IPR037381">
    <property type="entry name" value="RFWD3"/>
</dbReference>
<accession>A0A0K0DBG7</accession>
<dbReference type="Proteomes" id="UP000035642">
    <property type="component" value="Unassembled WGS sequence"/>
</dbReference>